<evidence type="ECO:0000313" key="2">
    <source>
        <dbReference type="Proteomes" id="UP001420932"/>
    </source>
</evidence>
<dbReference type="AlphaFoldDB" id="A0AAP0EYU4"/>
<organism evidence="1 2">
    <name type="scientific">Stephania yunnanensis</name>
    <dbReference type="NCBI Taxonomy" id="152371"/>
    <lineage>
        <taxon>Eukaryota</taxon>
        <taxon>Viridiplantae</taxon>
        <taxon>Streptophyta</taxon>
        <taxon>Embryophyta</taxon>
        <taxon>Tracheophyta</taxon>
        <taxon>Spermatophyta</taxon>
        <taxon>Magnoliopsida</taxon>
        <taxon>Ranunculales</taxon>
        <taxon>Menispermaceae</taxon>
        <taxon>Menispermoideae</taxon>
        <taxon>Cissampelideae</taxon>
        <taxon>Stephania</taxon>
    </lineage>
</organism>
<reference evidence="1 2" key="1">
    <citation type="submission" date="2024-01" db="EMBL/GenBank/DDBJ databases">
        <title>Genome assemblies of Stephania.</title>
        <authorList>
            <person name="Yang L."/>
        </authorList>
    </citation>
    <scope>NUCLEOTIDE SEQUENCE [LARGE SCALE GENOMIC DNA]</scope>
    <source>
        <strain evidence="1">YNDBR</strain>
        <tissue evidence="1">Leaf</tissue>
    </source>
</reference>
<comment type="caution">
    <text evidence="1">The sequence shown here is derived from an EMBL/GenBank/DDBJ whole genome shotgun (WGS) entry which is preliminary data.</text>
</comment>
<sequence>MAIVLMSQRVDRLYTSEQRASMFKDSDLNEEANRAFPDDKLLTKDGKPKEFFFSSDAQALVEHTRKVLVIEDGEVVHLKVFSLVSFPSFVICFPKVMLSNIIPLPSEGLPVYIRVTHEDDLL</sequence>
<evidence type="ECO:0000313" key="1">
    <source>
        <dbReference type="EMBL" id="KAK9099347.1"/>
    </source>
</evidence>
<proteinExistence type="predicted"/>
<protein>
    <submittedName>
        <fullName evidence="1">Uncharacterized protein</fullName>
    </submittedName>
</protein>
<dbReference type="EMBL" id="JBBNAF010000011">
    <property type="protein sequence ID" value="KAK9099347.1"/>
    <property type="molecule type" value="Genomic_DNA"/>
</dbReference>
<keyword evidence="2" id="KW-1185">Reference proteome</keyword>
<gene>
    <name evidence="1" type="ORF">Syun_026392</name>
</gene>
<dbReference type="Proteomes" id="UP001420932">
    <property type="component" value="Unassembled WGS sequence"/>
</dbReference>
<name>A0AAP0EYU4_9MAGN</name>
<accession>A0AAP0EYU4</accession>